<name>A0ABR9HF54_9ACTN</name>
<feature type="region of interest" description="Disordered" evidence="1">
    <location>
        <begin position="128"/>
        <end position="234"/>
    </location>
</feature>
<sequence>MAPWRRSSPPRTGHRPKSDHHLRGWGGCGGKRVGRGGGGAWFLCWFDPGGSKREADEAGRAGCAGAERSNWMRGRRGCSEIEGPERVAGVPKGSWAYRYPGVILRGGRVRACWCTRATRVRGARLRDTPRVSGGRRAIGRSRQRSARGVRARPAEPRKTGTAVRHREWANQGHQQSRDTGCVVDRQDGRAERARRLPDIHGQGQQPWGGRQHTEDEALEGRRRQRRMREAEVER</sequence>
<accession>A0ABR9HF54</accession>
<reference evidence="2 3" key="1">
    <citation type="submission" date="2020-10" db="EMBL/GenBank/DDBJ databases">
        <title>Sequencing the genomes of 1000 actinobacteria strains.</title>
        <authorList>
            <person name="Klenk H.-P."/>
        </authorList>
    </citation>
    <scope>NUCLEOTIDE SEQUENCE [LARGE SCALE GENOMIC DNA]</scope>
    <source>
        <strain evidence="2 3">DSM 45157</strain>
    </source>
</reference>
<gene>
    <name evidence="2" type="ORF">H4W79_001867</name>
</gene>
<organism evidence="2 3">
    <name type="scientific">Nocardiopsis terrae</name>
    <dbReference type="NCBI Taxonomy" id="372655"/>
    <lineage>
        <taxon>Bacteria</taxon>
        <taxon>Bacillati</taxon>
        <taxon>Actinomycetota</taxon>
        <taxon>Actinomycetes</taxon>
        <taxon>Streptosporangiales</taxon>
        <taxon>Nocardiopsidaceae</taxon>
        <taxon>Nocardiopsis</taxon>
    </lineage>
</organism>
<feature type="region of interest" description="Disordered" evidence="1">
    <location>
        <begin position="1"/>
        <end position="25"/>
    </location>
</feature>
<proteinExistence type="predicted"/>
<feature type="compositionally biased region" description="Basic residues" evidence="1">
    <location>
        <begin position="137"/>
        <end position="150"/>
    </location>
</feature>
<evidence type="ECO:0000313" key="2">
    <source>
        <dbReference type="EMBL" id="MBE1457653.1"/>
    </source>
</evidence>
<feature type="compositionally biased region" description="Basic and acidic residues" evidence="1">
    <location>
        <begin position="211"/>
        <end position="234"/>
    </location>
</feature>
<keyword evidence="3" id="KW-1185">Reference proteome</keyword>
<protein>
    <submittedName>
        <fullName evidence="2">Uncharacterized protein</fullName>
    </submittedName>
</protein>
<dbReference type="EMBL" id="JADBDY010000001">
    <property type="protein sequence ID" value="MBE1457653.1"/>
    <property type="molecule type" value="Genomic_DNA"/>
</dbReference>
<dbReference type="Proteomes" id="UP000598217">
    <property type="component" value="Unassembled WGS sequence"/>
</dbReference>
<evidence type="ECO:0000313" key="3">
    <source>
        <dbReference type="Proteomes" id="UP000598217"/>
    </source>
</evidence>
<feature type="compositionally biased region" description="Basic and acidic residues" evidence="1">
    <location>
        <begin position="152"/>
        <end position="168"/>
    </location>
</feature>
<comment type="caution">
    <text evidence="2">The sequence shown here is derived from an EMBL/GenBank/DDBJ whole genome shotgun (WGS) entry which is preliminary data.</text>
</comment>
<feature type="compositionally biased region" description="Basic and acidic residues" evidence="1">
    <location>
        <begin position="184"/>
        <end position="198"/>
    </location>
</feature>
<evidence type="ECO:0000256" key="1">
    <source>
        <dbReference type="SAM" id="MobiDB-lite"/>
    </source>
</evidence>